<dbReference type="Gene3D" id="3.90.950.10">
    <property type="match status" value="1"/>
</dbReference>
<dbReference type="AlphaFoldDB" id="A0AAQ3W7Q6"/>
<dbReference type="GO" id="GO:0047429">
    <property type="term" value="F:nucleoside triphosphate diphosphatase activity"/>
    <property type="evidence" value="ECO:0007669"/>
    <property type="project" value="InterPro"/>
</dbReference>
<keyword evidence="4" id="KW-1185">Reference proteome</keyword>
<keyword evidence="2" id="KW-0378">Hydrolase</keyword>
<dbReference type="Pfam" id="PF01725">
    <property type="entry name" value="Ham1p_like"/>
    <property type="match status" value="1"/>
</dbReference>
<evidence type="ECO:0000256" key="1">
    <source>
        <dbReference type="ARBA" id="ARBA00008023"/>
    </source>
</evidence>
<organism evidence="3 4">
    <name type="scientific">Candidatus Enterococcus palustris</name>
    <dbReference type="NCBI Taxonomy" id="1834189"/>
    <lineage>
        <taxon>Bacteria</taxon>
        <taxon>Bacillati</taxon>
        <taxon>Bacillota</taxon>
        <taxon>Bacilli</taxon>
        <taxon>Lactobacillales</taxon>
        <taxon>Enterococcaceae</taxon>
        <taxon>Enterococcus</taxon>
    </lineage>
</organism>
<dbReference type="Proteomes" id="UP000194948">
    <property type="component" value="Chromosome"/>
</dbReference>
<dbReference type="PANTHER" id="PTHR11067">
    <property type="entry name" value="INOSINE TRIPHOSPHATE PYROPHOSPHATASE/HAM1 PROTEIN"/>
    <property type="match status" value="1"/>
</dbReference>
<gene>
    <name evidence="3" type="ORF">A5821_001362</name>
</gene>
<dbReference type="GO" id="GO:0005829">
    <property type="term" value="C:cytosol"/>
    <property type="evidence" value="ECO:0007669"/>
    <property type="project" value="TreeGrafter"/>
</dbReference>
<accession>A0AAQ3W7Q6</accession>
<dbReference type="PANTHER" id="PTHR11067:SF9">
    <property type="entry name" value="INOSINE TRIPHOSPHATE PYROPHOSPHATASE"/>
    <property type="match status" value="1"/>
</dbReference>
<reference evidence="3 4" key="2">
    <citation type="submission" date="2024-03" db="EMBL/GenBank/DDBJ databases">
        <title>The Genome Sequence of Enterococcus sp. DIV0205d.</title>
        <authorList>
            <consortium name="The Broad Institute Genomics Platform"/>
            <consortium name="The Broad Institute Microbial Omics Core"/>
            <consortium name="The Broad Institute Genomic Center for Infectious Diseases"/>
            <person name="Earl A."/>
            <person name="Manson A."/>
            <person name="Gilmore M."/>
            <person name="Schwartman J."/>
            <person name="Shea T."/>
            <person name="Abouelleil A."/>
            <person name="Cao P."/>
            <person name="Chapman S."/>
            <person name="Cusick C."/>
            <person name="Young S."/>
            <person name="Neafsey D."/>
            <person name="Nusbaum C."/>
            <person name="Birren B."/>
        </authorList>
    </citation>
    <scope>NUCLEOTIDE SEQUENCE [LARGE SCALE GENOMIC DNA]</scope>
    <source>
        <strain evidence="3 4">7F3_DIV0205</strain>
    </source>
</reference>
<dbReference type="GO" id="GO:0009143">
    <property type="term" value="P:nucleoside triphosphate catabolic process"/>
    <property type="evidence" value="ECO:0007669"/>
    <property type="project" value="InterPro"/>
</dbReference>
<dbReference type="SUPFAM" id="SSF52972">
    <property type="entry name" value="ITPase-like"/>
    <property type="match status" value="1"/>
</dbReference>
<evidence type="ECO:0000256" key="2">
    <source>
        <dbReference type="ARBA" id="ARBA00022801"/>
    </source>
</evidence>
<name>A0AAQ3W7Q6_9ENTE</name>
<dbReference type="InterPro" id="IPR002637">
    <property type="entry name" value="RdgB/HAM1"/>
</dbReference>
<proteinExistence type="inferred from homology"/>
<evidence type="ECO:0000313" key="3">
    <source>
        <dbReference type="EMBL" id="WYK00268.1"/>
    </source>
</evidence>
<comment type="similarity">
    <text evidence="1">Belongs to the HAM1 NTPase family.</text>
</comment>
<dbReference type="EMBL" id="CP147244">
    <property type="protein sequence ID" value="WYK00268.1"/>
    <property type="molecule type" value="Genomic_DNA"/>
</dbReference>
<evidence type="ECO:0000313" key="4">
    <source>
        <dbReference type="Proteomes" id="UP000194948"/>
    </source>
</evidence>
<sequence length="199" mass="22581">MDIIVGTNNQGKLQEIQTAYPKEEITFVPYTNYTHKSYDVAETGKTYTENALIKAQFYAKMLGKPVLADDGGLEIEAFPDLLGVETARFFKPNMTDSEKNHQLFTLFEGHESFTRGISLHAVVAYAWPNGEYLTSEQELKGELTTKEVGEMGYGFDKIFYLPEKHKTLAQLPKVQRNHLSPRVSALKQLIETLKEQQRG</sequence>
<protein>
    <submittedName>
        <fullName evidence="3">RdgB/HAM1 family non-canonical purine NTP pyrophosphatase</fullName>
    </submittedName>
</protein>
<dbReference type="InterPro" id="IPR029001">
    <property type="entry name" value="ITPase-like_fam"/>
</dbReference>
<dbReference type="CDD" id="cd00515">
    <property type="entry name" value="HAM1"/>
    <property type="match status" value="1"/>
</dbReference>
<reference evidence="4" key="1">
    <citation type="submission" date="2017-05" db="EMBL/GenBank/DDBJ databases">
        <title>The Genome Sequence of EEnterococcus faecalis 9F2_4866.</title>
        <authorList>
            <consortium name="The Broad Institute Genomics Platform"/>
            <consortium name="The Broad Institute Genomic Center for Infectious Diseases"/>
            <person name="Earl A."/>
            <person name="Manson A."/>
            <person name="Schwartman J."/>
            <person name="Gilmore M."/>
            <person name="Abouelleil A."/>
            <person name="Cao P."/>
            <person name="Chapman S."/>
            <person name="Cusick C."/>
            <person name="Shea T."/>
            <person name="Young S."/>
            <person name="Neafsey D."/>
            <person name="Nusbaum C."/>
            <person name="Birren B."/>
        </authorList>
    </citation>
    <scope>NUCLEOTIDE SEQUENCE [LARGE SCALE GENOMIC DNA]</scope>
    <source>
        <strain evidence="4">7F3_DIV0205</strain>
    </source>
</reference>